<gene>
    <name evidence="16" type="primary">FRRS1</name>
</gene>
<dbReference type="InterPro" id="IPR002861">
    <property type="entry name" value="Reeler_dom"/>
</dbReference>
<keyword evidence="7 12" id="KW-1133">Transmembrane helix</keyword>
<dbReference type="PROSITE" id="PS51019">
    <property type="entry name" value="REELIN"/>
    <property type="match status" value="1"/>
</dbReference>
<evidence type="ECO:0000256" key="6">
    <source>
        <dbReference type="ARBA" id="ARBA00022982"/>
    </source>
</evidence>
<dbReference type="SMART" id="SM00664">
    <property type="entry name" value="DoH"/>
    <property type="match status" value="1"/>
</dbReference>
<sequence length="673" mass="73846">MRRCLKPVFQCCIVHTDNKDGQRRARQPRGSAVQDQAHRLRSGPSRGQRDALHRVRAPLWHRPRPASAMCRLFVLLVALTGRVDPVDGYSNGKVAVACGDMVPRHGYDPSPDPPPYSISVDRSTFSPGDKITVSLRGATSFKGFLIEARDAEKLDSPAVGLFLLTEPHQSQLLQCGDTPGSGVSHRSSAKKTEVQVAWESPENPPPRVQFLATVVHKYKVYWARVPGPVVSLRGATAAPSTAAPAPTTGPAPLSTPFSAVGCGRSKSCLRDPAGCEPESDPRCFFLSFAADGEAGRRSAMFELSGPADGYVSFALSLDEWMGNDDVYLCVSDGRRVAISAGHVSGRTHPELAAEEALWGRAWSVADGVIQCRFHRNILQPDRFDLNRSYFLFLAHGEAQQGLIHRHHRQPLVSTHQKVITGRPEDLSGSRAPLLIKLHGVLMLTAWMWTVSAGVFVARHYKGFWPDATLLGQRLWFQLHRTLMVLAVILTSVAFTLPFIYRRGWSKFRMQQQQQQYAVMKGAGAHPYVGCTVMALSVIQPIMALLRPVPDSPRRIIFRWLHFGAGTACQVLAAVCVFLGAAQQALLLPGPWSPAVLTAWLLWIVLADLLLLVHRCTLGSRGNSSSDDKENILMAQLESRQHGEICKVKKVVLVVFLIGNTAFLAAFIKAIASL</sequence>
<evidence type="ECO:0000256" key="3">
    <source>
        <dbReference type="ARBA" id="ARBA00009195"/>
    </source>
</evidence>
<dbReference type="CDD" id="cd08544">
    <property type="entry name" value="Reeler"/>
    <property type="match status" value="1"/>
</dbReference>
<feature type="transmembrane region" description="Helical" evidence="12">
    <location>
        <begin position="437"/>
        <end position="457"/>
    </location>
</feature>
<accession>A0A8D2ZU54</accession>
<dbReference type="GO" id="GO:0016020">
    <property type="term" value="C:membrane"/>
    <property type="evidence" value="ECO:0007669"/>
    <property type="project" value="UniProtKB-SubCell"/>
</dbReference>
<evidence type="ECO:0000256" key="9">
    <source>
        <dbReference type="ARBA" id="ARBA00023136"/>
    </source>
</evidence>
<dbReference type="PANTHER" id="PTHR45828:SF3">
    <property type="entry name" value="FERRIC-CHELATE REDUCTASE 1"/>
    <property type="match status" value="1"/>
</dbReference>
<feature type="transmembrane region" description="Helical" evidence="12">
    <location>
        <begin position="650"/>
        <end position="671"/>
    </location>
</feature>
<reference evidence="16" key="2">
    <citation type="submission" date="2025-08" db="UniProtKB">
        <authorList>
            <consortium name="Ensembl"/>
        </authorList>
    </citation>
    <scope>IDENTIFICATION</scope>
</reference>
<evidence type="ECO:0000256" key="4">
    <source>
        <dbReference type="ARBA" id="ARBA00022448"/>
    </source>
</evidence>
<evidence type="ECO:0000256" key="1">
    <source>
        <dbReference type="ARBA" id="ARBA00001970"/>
    </source>
</evidence>
<name>A0A8D2ZU54_SCOMX</name>
<evidence type="ECO:0000256" key="11">
    <source>
        <dbReference type="SAM" id="MobiDB-lite"/>
    </source>
</evidence>
<protein>
    <submittedName>
        <fullName evidence="16">Ferric chelate reductase 1</fullName>
    </submittedName>
</protein>
<dbReference type="InterPro" id="IPR006593">
    <property type="entry name" value="Cyt_b561/ferric_Rdtase_TM"/>
</dbReference>
<feature type="transmembrane region" description="Helical" evidence="12">
    <location>
        <begin position="557"/>
        <end position="579"/>
    </location>
</feature>
<keyword evidence="9 12" id="KW-0472">Membrane</keyword>
<dbReference type="Ensembl" id="ENSSMAT00000007771.2">
    <property type="protein sequence ID" value="ENSSMAP00000007672.2"/>
    <property type="gene ID" value="ENSSMAG00000004720.2"/>
</dbReference>
<dbReference type="InterPro" id="IPR005018">
    <property type="entry name" value="DOMON_domain"/>
</dbReference>
<evidence type="ECO:0000256" key="8">
    <source>
        <dbReference type="ARBA" id="ARBA00023004"/>
    </source>
</evidence>
<dbReference type="AlphaFoldDB" id="A0A8D2ZU54"/>
<feature type="domain" description="Cytochrome b561" evidence="14">
    <location>
        <begin position="400"/>
        <end position="616"/>
    </location>
</feature>
<keyword evidence="6" id="KW-0249">Electron transport</keyword>
<evidence type="ECO:0000256" key="7">
    <source>
        <dbReference type="ARBA" id="ARBA00022989"/>
    </source>
</evidence>
<dbReference type="Pfam" id="PF03351">
    <property type="entry name" value="DOMON"/>
    <property type="match status" value="1"/>
</dbReference>
<comment type="subcellular location">
    <subcellularLocation>
        <location evidence="2">Membrane</location>
        <topology evidence="2">Multi-pass membrane protein</topology>
    </subcellularLocation>
</comment>
<organism evidence="16 17">
    <name type="scientific">Scophthalmus maximus</name>
    <name type="common">Turbot</name>
    <name type="synonym">Psetta maxima</name>
    <dbReference type="NCBI Taxonomy" id="52904"/>
    <lineage>
        <taxon>Eukaryota</taxon>
        <taxon>Metazoa</taxon>
        <taxon>Chordata</taxon>
        <taxon>Craniata</taxon>
        <taxon>Vertebrata</taxon>
        <taxon>Euteleostomi</taxon>
        <taxon>Actinopterygii</taxon>
        <taxon>Neopterygii</taxon>
        <taxon>Teleostei</taxon>
        <taxon>Neoteleostei</taxon>
        <taxon>Acanthomorphata</taxon>
        <taxon>Carangaria</taxon>
        <taxon>Pleuronectiformes</taxon>
        <taxon>Pleuronectoidei</taxon>
        <taxon>Scophthalmidae</taxon>
        <taxon>Scophthalmus</taxon>
    </lineage>
</organism>
<comment type="similarity">
    <text evidence="3">Belongs to the FRRS1 family.</text>
</comment>
<reference evidence="16" key="1">
    <citation type="submission" date="2023-05" db="EMBL/GenBank/DDBJ databases">
        <title>High-quality long-read genome of Scophthalmus maximus.</title>
        <authorList>
            <person name="Lien S."/>
            <person name="Martinez P."/>
        </authorList>
    </citation>
    <scope>NUCLEOTIDE SEQUENCE [LARGE SCALE GENOMIC DNA]</scope>
</reference>
<proteinExistence type="inferred from homology"/>
<keyword evidence="5 12" id="KW-0812">Transmembrane</keyword>
<feature type="transmembrane region" description="Helical" evidence="12">
    <location>
        <begin position="524"/>
        <end position="545"/>
    </location>
</feature>
<dbReference type="Proteomes" id="UP000694558">
    <property type="component" value="Chromosome 21"/>
</dbReference>
<dbReference type="SMART" id="SM00665">
    <property type="entry name" value="B561"/>
    <property type="match status" value="1"/>
</dbReference>
<dbReference type="PANTHER" id="PTHR45828">
    <property type="entry name" value="CYTOCHROME B561/FERRIC REDUCTASE TRANSMEMBRANE"/>
    <property type="match status" value="1"/>
</dbReference>
<evidence type="ECO:0000259" key="15">
    <source>
        <dbReference type="PROSITE" id="PS51019"/>
    </source>
</evidence>
<dbReference type="PROSITE" id="PS50939">
    <property type="entry name" value="CYTOCHROME_B561"/>
    <property type="match status" value="1"/>
</dbReference>
<dbReference type="CDD" id="cd09628">
    <property type="entry name" value="DOMON_SDR_2_like"/>
    <property type="match status" value="1"/>
</dbReference>
<dbReference type="InterPro" id="IPR051237">
    <property type="entry name" value="Ferric-chelate_Red/DefProt"/>
</dbReference>
<dbReference type="CDD" id="cd08760">
    <property type="entry name" value="Cyt_b561_FRRS1_like"/>
    <property type="match status" value="1"/>
</dbReference>
<dbReference type="Gene3D" id="2.60.40.4060">
    <property type="entry name" value="Reeler domain"/>
    <property type="match status" value="1"/>
</dbReference>
<dbReference type="Gene3D" id="1.20.120.1770">
    <property type="match status" value="1"/>
</dbReference>
<evidence type="ECO:0000313" key="17">
    <source>
        <dbReference type="Proteomes" id="UP000694558"/>
    </source>
</evidence>
<dbReference type="InterPro" id="IPR042307">
    <property type="entry name" value="Reeler_sf"/>
</dbReference>
<dbReference type="Pfam" id="PF02014">
    <property type="entry name" value="Reeler"/>
    <property type="match status" value="1"/>
</dbReference>
<evidence type="ECO:0000256" key="12">
    <source>
        <dbReference type="SAM" id="Phobius"/>
    </source>
</evidence>
<comment type="cofactor">
    <cofactor evidence="1">
        <name>heme b</name>
        <dbReference type="ChEBI" id="CHEBI:60344"/>
    </cofactor>
</comment>
<dbReference type="FunFam" id="2.60.40.4060:FF:000003">
    <property type="entry name" value="Ferric chelate reductase 1"/>
    <property type="match status" value="1"/>
</dbReference>
<dbReference type="GeneTree" id="ENSGT00940000157704"/>
<keyword evidence="10" id="KW-0325">Glycoprotein</keyword>
<evidence type="ECO:0000259" key="14">
    <source>
        <dbReference type="PROSITE" id="PS50939"/>
    </source>
</evidence>
<evidence type="ECO:0000256" key="2">
    <source>
        <dbReference type="ARBA" id="ARBA00004141"/>
    </source>
</evidence>
<feature type="transmembrane region" description="Helical" evidence="12">
    <location>
        <begin position="478"/>
        <end position="500"/>
    </location>
</feature>
<evidence type="ECO:0000256" key="10">
    <source>
        <dbReference type="ARBA" id="ARBA00023180"/>
    </source>
</evidence>
<keyword evidence="8" id="KW-0408">Iron</keyword>
<feature type="domain" description="Reelin" evidence="15">
    <location>
        <begin position="75"/>
        <end position="246"/>
    </location>
</feature>
<evidence type="ECO:0000259" key="13">
    <source>
        <dbReference type="PROSITE" id="PS50836"/>
    </source>
</evidence>
<feature type="region of interest" description="Disordered" evidence="11">
    <location>
        <begin position="19"/>
        <end position="51"/>
    </location>
</feature>
<feature type="domain" description="DOMON" evidence="13">
    <location>
        <begin position="282"/>
        <end position="396"/>
    </location>
</feature>
<feature type="transmembrane region" description="Helical" evidence="12">
    <location>
        <begin position="591"/>
        <end position="612"/>
    </location>
</feature>
<evidence type="ECO:0000313" key="16">
    <source>
        <dbReference type="Ensembl" id="ENSSMAP00000007672.2"/>
    </source>
</evidence>
<dbReference type="PROSITE" id="PS50836">
    <property type="entry name" value="DOMON"/>
    <property type="match status" value="1"/>
</dbReference>
<evidence type="ECO:0000256" key="5">
    <source>
        <dbReference type="ARBA" id="ARBA00022692"/>
    </source>
</evidence>
<keyword evidence="4" id="KW-0813">Transport</keyword>